<dbReference type="PANTHER" id="PTHR45756">
    <property type="entry name" value="PALMITOYLTRANSFERASE"/>
    <property type="match status" value="1"/>
</dbReference>
<reference evidence="2 3" key="1">
    <citation type="submission" date="2024-04" db="EMBL/GenBank/DDBJ databases">
        <title>Tritrichomonas musculus Genome.</title>
        <authorList>
            <person name="Alves-Ferreira E."/>
            <person name="Grigg M."/>
            <person name="Lorenzi H."/>
            <person name="Galac M."/>
        </authorList>
    </citation>
    <scope>NUCLEOTIDE SEQUENCE [LARGE SCALE GENOMIC DNA]</scope>
    <source>
        <strain evidence="2 3">EAF2021</strain>
    </source>
</reference>
<name>A0ABR2KDB0_9EUKA</name>
<dbReference type="Pfam" id="PF00069">
    <property type="entry name" value="Pkinase"/>
    <property type="match status" value="1"/>
</dbReference>
<keyword evidence="3" id="KW-1185">Reference proteome</keyword>
<feature type="domain" description="Protein kinase" evidence="1">
    <location>
        <begin position="1"/>
        <end position="269"/>
    </location>
</feature>
<comment type="caution">
    <text evidence="2">The sequence shown here is derived from an EMBL/GenBank/DDBJ whole genome shotgun (WGS) entry which is preliminary data.</text>
</comment>
<evidence type="ECO:0000313" key="3">
    <source>
        <dbReference type="Proteomes" id="UP001470230"/>
    </source>
</evidence>
<accession>A0ABR2KDB0</accession>
<dbReference type="PROSITE" id="PS50011">
    <property type="entry name" value="PROTEIN_KINASE_DOM"/>
    <property type="match status" value="2"/>
</dbReference>
<dbReference type="Gene3D" id="1.10.510.10">
    <property type="entry name" value="Transferase(Phosphotransferase) domain 1"/>
    <property type="match status" value="2"/>
</dbReference>
<dbReference type="Proteomes" id="UP001470230">
    <property type="component" value="Unassembled WGS sequence"/>
</dbReference>
<organism evidence="2 3">
    <name type="scientific">Tritrichomonas musculus</name>
    <dbReference type="NCBI Taxonomy" id="1915356"/>
    <lineage>
        <taxon>Eukaryota</taxon>
        <taxon>Metamonada</taxon>
        <taxon>Parabasalia</taxon>
        <taxon>Tritrichomonadida</taxon>
        <taxon>Tritrichomonadidae</taxon>
        <taxon>Tritrichomonas</taxon>
    </lineage>
</organism>
<protein>
    <recommendedName>
        <fullName evidence="1">Protein kinase domain-containing protein</fullName>
    </recommendedName>
</protein>
<dbReference type="Pfam" id="PF07714">
    <property type="entry name" value="PK_Tyr_Ser-Thr"/>
    <property type="match status" value="1"/>
</dbReference>
<feature type="domain" description="Protein kinase" evidence="1">
    <location>
        <begin position="309"/>
        <end position="582"/>
    </location>
</feature>
<dbReference type="SUPFAM" id="SSF56112">
    <property type="entry name" value="Protein kinase-like (PK-like)"/>
    <property type="match status" value="2"/>
</dbReference>
<dbReference type="PANTHER" id="PTHR45756:SF1">
    <property type="entry name" value="PROTEIN KINASE DOMAIN CONTAINING PROTEIN"/>
    <property type="match status" value="1"/>
</dbReference>
<gene>
    <name evidence="2" type="ORF">M9Y10_033460</name>
</gene>
<evidence type="ECO:0000313" key="2">
    <source>
        <dbReference type="EMBL" id="KAK8888726.1"/>
    </source>
</evidence>
<dbReference type="InterPro" id="IPR053215">
    <property type="entry name" value="TKL_Ser/Thr_kinase"/>
</dbReference>
<sequence>MLDTNFLDERDYQPTYEKRILNKSNNKEYYIKKIFALKSVFIISDDSRWFYESPPFLKMNGISEILYNTNYYQNQNIVAVEYMKNGKVIDAIKSNSTVLNSTIKTKIIFGVAAIMNKLHKNHIIHLDLINSIYLDDKMEPCIQISSASIVSPGTTHFNELDDNFILQNKYQFTPEMGDLLDFEISFANDVFIFGIFVYMIFTKGSYFDGKAYKVFSAYSDYIVGGGKLKTNKSIPPHYNDLIMECCEYLQYERPTFEAIIEVLKDDKYALDKDVDLDDLHEYQNRILNDSPKKSDENFFIGEEEEKNFHTNIGQIGDGETFIVYKVVDRRRNVPMCKKVVKYRNGQTTIKDAQNALKEFNVLHSIQHPCICRSLFLNLSETIDIVANGKKQQVTSIAIFLEFEEYRLIDVLNSNINNTLKTRIVVDIVHAMKFLHEKGMMHRDLKTESIMLNSLLQTKLVDFGNVKISEKVLADDFSLSGESLTKGIGSFAYMSPEMANEEEYDNKTDVYSFGAVLHRIFYGSLPKQSMKNKANGMKIEIERPVPPVSVFCAELISKCLEPDPKMRPSFKQILDLMRSKSFLLADDVDPSLIIERDNELKKFENKSVE</sequence>
<dbReference type="InterPro" id="IPR001245">
    <property type="entry name" value="Ser-Thr/Tyr_kinase_cat_dom"/>
</dbReference>
<proteinExistence type="predicted"/>
<dbReference type="InterPro" id="IPR000719">
    <property type="entry name" value="Prot_kinase_dom"/>
</dbReference>
<evidence type="ECO:0000259" key="1">
    <source>
        <dbReference type="PROSITE" id="PS50011"/>
    </source>
</evidence>
<dbReference type="InterPro" id="IPR011009">
    <property type="entry name" value="Kinase-like_dom_sf"/>
</dbReference>
<dbReference type="EMBL" id="JAPFFF010000005">
    <property type="protein sequence ID" value="KAK8888726.1"/>
    <property type="molecule type" value="Genomic_DNA"/>
</dbReference>